<dbReference type="InterPro" id="IPR004089">
    <property type="entry name" value="MCPsignal_dom"/>
</dbReference>
<keyword evidence="1 2" id="KW-0807">Transducer</keyword>
<evidence type="ECO:0000259" key="4">
    <source>
        <dbReference type="PROSITE" id="PS50111"/>
    </source>
</evidence>
<proteinExistence type="predicted"/>
<dbReference type="PANTHER" id="PTHR32089:SF112">
    <property type="entry name" value="LYSOZYME-LIKE PROTEIN-RELATED"/>
    <property type="match status" value="1"/>
</dbReference>
<feature type="compositionally biased region" description="Basic residues" evidence="3">
    <location>
        <begin position="138"/>
        <end position="153"/>
    </location>
</feature>
<dbReference type="EMBL" id="CP133659">
    <property type="protein sequence ID" value="WMW67358.1"/>
    <property type="molecule type" value="Genomic_DNA"/>
</dbReference>
<organism evidence="5 6">
    <name type="scientific">Nitratidesulfovibrio liaohensis</name>
    <dbReference type="NCBI Taxonomy" id="2604158"/>
    <lineage>
        <taxon>Bacteria</taxon>
        <taxon>Pseudomonadati</taxon>
        <taxon>Thermodesulfobacteriota</taxon>
        <taxon>Desulfovibrionia</taxon>
        <taxon>Desulfovibrionales</taxon>
        <taxon>Desulfovibrionaceae</taxon>
        <taxon>Nitratidesulfovibrio</taxon>
    </lineage>
</organism>
<dbReference type="SUPFAM" id="SSF58104">
    <property type="entry name" value="Methyl-accepting chemotaxis protein (MCP) signaling domain"/>
    <property type="match status" value="1"/>
</dbReference>
<dbReference type="Pfam" id="PF00015">
    <property type="entry name" value="MCPsignal"/>
    <property type="match status" value="1"/>
</dbReference>
<feature type="compositionally biased region" description="Basic residues" evidence="3">
    <location>
        <begin position="208"/>
        <end position="218"/>
    </location>
</feature>
<protein>
    <submittedName>
        <fullName evidence="5">Methyl-accepting chemotaxis protein</fullName>
    </submittedName>
</protein>
<feature type="compositionally biased region" description="Basic residues" evidence="3">
    <location>
        <begin position="162"/>
        <end position="200"/>
    </location>
</feature>
<gene>
    <name evidence="5" type="ORF">KPS_003570</name>
</gene>
<keyword evidence="6" id="KW-1185">Reference proteome</keyword>
<dbReference type="Gene3D" id="1.10.287.950">
    <property type="entry name" value="Methyl-accepting chemotaxis protein"/>
    <property type="match status" value="1"/>
</dbReference>
<evidence type="ECO:0000313" key="6">
    <source>
        <dbReference type="Proteomes" id="UP001180616"/>
    </source>
</evidence>
<sequence length="299" mass="32162">MNASVVEVARAADEAAASADEARAKAEDGASITRETVAASTAVATDAEALRTDMRELGTQVEGIGRIMDVISDIADQTNLLALNAAIEAARAGDAGRGFAVVADEVRKLAEKTMGATREVGEAVTRIRAGAARNLGSHGKRRPQRGPVRRTGRSLRPDLATHRHHCRDHRRSGAGHRHRRVPAIRRQRGNQPGHRRGGPHLRRDGGRHARGRPGRGRAGRAGGGVASGHGTHALGMAVMRTLLPDDCVKRRCRSGHVPKSTLPSLHRRFPCPRTTSLRLPTMPENRERETVAFLPPLIS</sequence>
<feature type="region of interest" description="Disordered" evidence="3">
    <location>
        <begin position="131"/>
        <end position="229"/>
    </location>
</feature>
<dbReference type="PANTHER" id="PTHR32089">
    <property type="entry name" value="METHYL-ACCEPTING CHEMOTAXIS PROTEIN MCPB"/>
    <property type="match status" value="1"/>
</dbReference>
<reference evidence="5" key="1">
    <citation type="submission" date="2023-09" db="EMBL/GenBank/DDBJ databases">
        <authorList>
            <consortium name="CW5 consortium"/>
            <person name="Lu C.-W."/>
        </authorList>
    </citation>
    <scope>NUCLEOTIDE SEQUENCE</scope>
    <source>
        <strain evidence="5">KPS</strain>
    </source>
</reference>
<evidence type="ECO:0000256" key="2">
    <source>
        <dbReference type="PROSITE-ProRule" id="PRU00284"/>
    </source>
</evidence>
<dbReference type="SMART" id="SM00283">
    <property type="entry name" value="MA"/>
    <property type="match status" value="1"/>
</dbReference>
<name>A0ABY9R6I8_9BACT</name>
<evidence type="ECO:0000256" key="1">
    <source>
        <dbReference type="ARBA" id="ARBA00023224"/>
    </source>
</evidence>
<dbReference type="PROSITE" id="PS50111">
    <property type="entry name" value="CHEMOTAXIS_TRANSDUC_2"/>
    <property type="match status" value="1"/>
</dbReference>
<accession>A0ABY9R6I8</accession>
<dbReference type="Proteomes" id="UP001180616">
    <property type="component" value="Chromosome"/>
</dbReference>
<evidence type="ECO:0000256" key="3">
    <source>
        <dbReference type="SAM" id="MobiDB-lite"/>
    </source>
</evidence>
<feature type="domain" description="Methyl-accepting transducer" evidence="4">
    <location>
        <begin position="1"/>
        <end position="128"/>
    </location>
</feature>
<evidence type="ECO:0000313" key="5">
    <source>
        <dbReference type="EMBL" id="WMW67358.1"/>
    </source>
</evidence>